<dbReference type="Proteomes" id="UP000265427">
    <property type="component" value="Unassembled WGS sequence"/>
</dbReference>
<reference evidence="3 4" key="1">
    <citation type="submission" date="2018-08" db="EMBL/GenBank/DDBJ databases">
        <title>Aphanomyces genome sequencing and annotation.</title>
        <authorList>
            <person name="Minardi D."/>
            <person name="Oidtmann B."/>
            <person name="Van Der Giezen M."/>
            <person name="Studholme D.J."/>
        </authorList>
    </citation>
    <scope>NUCLEOTIDE SEQUENCE [LARGE SCALE GENOMIC DNA]</scope>
    <source>
        <strain evidence="3 4">Kv</strain>
    </source>
</reference>
<proteinExistence type="predicted"/>
<dbReference type="AlphaFoldDB" id="A0A397A4R2"/>
<comment type="caution">
    <text evidence="3">The sequence shown here is derived from an EMBL/GenBank/DDBJ whole genome shotgun (WGS) entry which is preliminary data.</text>
</comment>
<dbReference type="EMBL" id="QUSZ01007325">
    <property type="protein sequence ID" value="RHY02890.1"/>
    <property type="molecule type" value="Genomic_DNA"/>
</dbReference>
<evidence type="ECO:0000256" key="1">
    <source>
        <dbReference type="SAM" id="Coils"/>
    </source>
</evidence>
<feature type="coiled-coil region" evidence="1">
    <location>
        <begin position="41"/>
        <end position="87"/>
    </location>
</feature>
<feature type="non-terminal residue" evidence="3">
    <location>
        <position position="1"/>
    </location>
</feature>
<feature type="region of interest" description="Disordered" evidence="2">
    <location>
        <begin position="123"/>
        <end position="153"/>
    </location>
</feature>
<organism evidence="3 4">
    <name type="scientific">Aphanomyces astaci</name>
    <name type="common">Crayfish plague agent</name>
    <dbReference type="NCBI Taxonomy" id="112090"/>
    <lineage>
        <taxon>Eukaryota</taxon>
        <taxon>Sar</taxon>
        <taxon>Stramenopiles</taxon>
        <taxon>Oomycota</taxon>
        <taxon>Saprolegniomycetes</taxon>
        <taxon>Saprolegniales</taxon>
        <taxon>Verrucalvaceae</taxon>
        <taxon>Aphanomyces</taxon>
    </lineage>
</organism>
<name>A0A397A4R2_APHAT</name>
<evidence type="ECO:0000256" key="2">
    <source>
        <dbReference type="SAM" id="MobiDB-lite"/>
    </source>
</evidence>
<keyword evidence="1" id="KW-0175">Coiled coil</keyword>
<protein>
    <submittedName>
        <fullName evidence="3">Uncharacterized protein</fullName>
    </submittedName>
</protein>
<sequence length="234" mass="27343">KKYPVRRFLPYPPTPPNGTMPIKDKAKAAAYKKEFNKKWYEKNKEKRMAQIKERKQKNKERELAYSRKNYELHHDKILERKKEYRERNKETLAAKLKIYRNRPEAKEARRAKDKEYRLRQKAAKAAAGDGKGDAVPTTTRPTATKKSKRAVDPRQDVAMSLVALHDLPTSSDVKHAHGVEFVHHHGLGHGLGGNVLQEVVRGEQREAQIKAYQQQHKEQELKYLRTNKLMHHDK</sequence>
<evidence type="ECO:0000313" key="4">
    <source>
        <dbReference type="Proteomes" id="UP000265427"/>
    </source>
</evidence>
<accession>A0A397A4R2</accession>
<gene>
    <name evidence="3" type="ORF">DYB36_014067</name>
</gene>
<evidence type="ECO:0000313" key="3">
    <source>
        <dbReference type="EMBL" id="RHY02890.1"/>
    </source>
</evidence>
<dbReference type="VEuPathDB" id="FungiDB:H257_06829"/>